<keyword evidence="1" id="KW-0812">Transmembrane</keyword>
<keyword evidence="1" id="KW-1133">Transmembrane helix</keyword>
<feature type="transmembrane region" description="Helical" evidence="1">
    <location>
        <begin position="248"/>
        <end position="268"/>
    </location>
</feature>
<protein>
    <submittedName>
        <fullName evidence="2">YwiC-like family protein</fullName>
    </submittedName>
</protein>
<keyword evidence="1" id="KW-0472">Membrane</keyword>
<feature type="transmembrane region" description="Helical" evidence="1">
    <location>
        <begin position="36"/>
        <end position="60"/>
    </location>
</feature>
<gene>
    <name evidence="2" type="ORF">K0B96_15960</name>
</gene>
<accession>A0A8F9TVE8</accession>
<evidence type="ECO:0000313" key="3">
    <source>
        <dbReference type="Proteomes" id="UP000825051"/>
    </source>
</evidence>
<dbReference type="EMBL" id="CP080507">
    <property type="protein sequence ID" value="QYM78777.1"/>
    <property type="molecule type" value="Genomic_DNA"/>
</dbReference>
<feature type="transmembrane region" description="Helical" evidence="1">
    <location>
        <begin position="219"/>
        <end position="236"/>
    </location>
</feature>
<evidence type="ECO:0000256" key="1">
    <source>
        <dbReference type="SAM" id="Phobius"/>
    </source>
</evidence>
<feature type="transmembrane region" description="Helical" evidence="1">
    <location>
        <begin position="133"/>
        <end position="154"/>
    </location>
</feature>
<name>A0A8F9TVE8_9BACT</name>
<feature type="transmembrane region" description="Helical" evidence="1">
    <location>
        <begin position="192"/>
        <end position="213"/>
    </location>
</feature>
<reference evidence="2" key="1">
    <citation type="submission" date="2021-08" db="EMBL/GenBank/DDBJ databases">
        <title>Genome of a novel bacterium of the phylum Verrucomicrobia, Oleiharenicola sp. KSB-15.</title>
        <authorList>
            <person name="Chung J.-H."/>
            <person name="Ahn J.-H."/>
            <person name="Yoon Y."/>
            <person name="Kim D.-Y."/>
            <person name="An S.-H."/>
            <person name="Park I."/>
            <person name="Yeon J."/>
        </authorList>
    </citation>
    <scope>NUCLEOTIDE SEQUENCE</scope>
    <source>
        <strain evidence="2">KSB-15</strain>
    </source>
</reference>
<feature type="transmembrane region" description="Helical" evidence="1">
    <location>
        <begin position="160"/>
        <end position="180"/>
    </location>
</feature>
<dbReference type="Proteomes" id="UP000825051">
    <property type="component" value="Chromosome"/>
</dbReference>
<keyword evidence="3" id="KW-1185">Reference proteome</keyword>
<proteinExistence type="predicted"/>
<organism evidence="2 3">
    <name type="scientific">Horticoccus luteus</name>
    <dbReference type="NCBI Taxonomy" id="2862869"/>
    <lineage>
        <taxon>Bacteria</taxon>
        <taxon>Pseudomonadati</taxon>
        <taxon>Verrucomicrobiota</taxon>
        <taxon>Opitutia</taxon>
        <taxon>Opitutales</taxon>
        <taxon>Opitutaceae</taxon>
        <taxon>Horticoccus</taxon>
    </lineage>
</organism>
<feature type="transmembrane region" description="Helical" evidence="1">
    <location>
        <begin position="81"/>
        <end position="101"/>
    </location>
</feature>
<dbReference type="InterPro" id="IPR025576">
    <property type="entry name" value="YwiC"/>
</dbReference>
<dbReference type="AlphaFoldDB" id="A0A8F9TVE8"/>
<dbReference type="Pfam" id="PF14256">
    <property type="entry name" value="YwiC"/>
    <property type="match status" value="1"/>
</dbReference>
<feature type="transmembrane region" description="Helical" evidence="1">
    <location>
        <begin position="107"/>
        <end position="126"/>
    </location>
</feature>
<dbReference type="KEGG" id="ole:K0B96_15960"/>
<dbReference type="RefSeq" id="WP_220161881.1">
    <property type="nucleotide sequence ID" value="NZ_CP080507.1"/>
</dbReference>
<evidence type="ECO:0000313" key="2">
    <source>
        <dbReference type="EMBL" id="QYM78777.1"/>
    </source>
</evidence>
<sequence>MSATACPPTAALPRPRARSLFLPKEHGSWSLTLEPVALGLLVAPSLGAGGLALVATSLFLARRPVKLALDLDAPAARRLPAAGTVALFGALATAGFVLAVQPGGFTALWPLAFALPFAGMFALFDAQGLGRTAFAEIAGATAYAAIPAACATLAGWSSPAALALGSLVLLRSVPAVVLVRGCLRRRKYDDTLVARLGVFLAAAALIAVMPLALTHAVPPLAAVAVALLFFRSLWFVTPAARTWSAKRLGLTEAVIGIGYLGLLALAYARLR</sequence>